<evidence type="ECO:0000313" key="4">
    <source>
        <dbReference type="Proteomes" id="UP000563523"/>
    </source>
</evidence>
<dbReference type="Pfam" id="PF01757">
    <property type="entry name" value="Acyl_transf_3"/>
    <property type="match status" value="1"/>
</dbReference>
<dbReference type="EMBL" id="JABZEC010000004">
    <property type="protein sequence ID" value="NVY96583.1"/>
    <property type="molecule type" value="Genomic_DNA"/>
</dbReference>
<evidence type="ECO:0000256" key="1">
    <source>
        <dbReference type="SAM" id="Phobius"/>
    </source>
</evidence>
<keyword evidence="3" id="KW-0012">Acyltransferase</keyword>
<gene>
    <name evidence="3" type="ORF">HU830_05320</name>
</gene>
<sequence>MSNPTTKQPRNSNLEGLRIFSMFLIVLGHFIFYTNWDFQQTDLWLRTAIQWLWAGGKLGVNLFILISAYFLSQSTRQSPNWASLGKLWLQVWFYAVVLFGFGVGILHLPWHGKNLLQALFPLTTGAYWFVTAYFGLVILAPVINFAVQRLDFKHYSYLLLFLLALTFIECTTGNHALGLTNDNIPTLIITYLVGGYLQRFPHFWQKISNKQLYLIIASCLLLLYLSTLSINLLESWRQQSGVRSSVVWRYYVSSSPFQLINAAAIFLLVLRRPPKQRQSINYLAHGVFGVYLIHDNLLLSPWLWNHLINAGAQKCSLWIFPQALLVAASILIVGLICDNFRQVLFQAGAVLVRKIKAPHQQ</sequence>
<feature type="transmembrane region" description="Helical" evidence="1">
    <location>
        <begin position="91"/>
        <end position="110"/>
    </location>
</feature>
<feature type="transmembrane region" description="Helical" evidence="1">
    <location>
        <begin position="48"/>
        <end position="71"/>
    </location>
</feature>
<evidence type="ECO:0000259" key="2">
    <source>
        <dbReference type="Pfam" id="PF01757"/>
    </source>
</evidence>
<feature type="transmembrane region" description="Helical" evidence="1">
    <location>
        <begin position="183"/>
        <end position="200"/>
    </location>
</feature>
<reference evidence="3 4" key="1">
    <citation type="submission" date="2020-06" db="EMBL/GenBank/DDBJ databases">
        <authorList>
            <person name="Kang J."/>
        </authorList>
    </citation>
    <scope>NUCLEOTIDE SEQUENCE [LARGE SCALE GENOMIC DNA]</scope>
    <source>
        <strain evidence="3 4">DCY120</strain>
    </source>
</reference>
<evidence type="ECO:0000313" key="3">
    <source>
        <dbReference type="EMBL" id="NVY96583.1"/>
    </source>
</evidence>
<feature type="transmembrane region" description="Helical" evidence="1">
    <location>
        <begin position="282"/>
        <end position="304"/>
    </location>
</feature>
<proteinExistence type="predicted"/>
<accession>A0A850R0Y8</accession>
<keyword evidence="1" id="KW-0472">Membrane</keyword>
<dbReference type="GO" id="GO:0016747">
    <property type="term" value="F:acyltransferase activity, transferring groups other than amino-acyl groups"/>
    <property type="evidence" value="ECO:0007669"/>
    <property type="project" value="InterPro"/>
</dbReference>
<feature type="transmembrane region" description="Helical" evidence="1">
    <location>
        <begin position="17"/>
        <end position="36"/>
    </location>
</feature>
<keyword evidence="4" id="KW-1185">Reference proteome</keyword>
<comment type="caution">
    <text evidence="3">The sequence shown here is derived from an EMBL/GenBank/DDBJ whole genome shotgun (WGS) entry which is preliminary data.</text>
</comment>
<feature type="transmembrane region" description="Helical" evidence="1">
    <location>
        <begin position="250"/>
        <end position="270"/>
    </location>
</feature>
<organism evidence="3 4">
    <name type="scientific">Bombilactobacillus apium</name>
    <dbReference type="NCBI Taxonomy" id="2675299"/>
    <lineage>
        <taxon>Bacteria</taxon>
        <taxon>Bacillati</taxon>
        <taxon>Bacillota</taxon>
        <taxon>Bacilli</taxon>
        <taxon>Lactobacillales</taxon>
        <taxon>Lactobacillaceae</taxon>
        <taxon>Bombilactobacillus</taxon>
    </lineage>
</organism>
<feature type="domain" description="Acyltransferase 3" evidence="2">
    <location>
        <begin position="12"/>
        <end position="335"/>
    </location>
</feature>
<keyword evidence="3" id="KW-0808">Transferase</keyword>
<name>A0A850R0Y8_9LACO</name>
<dbReference type="InterPro" id="IPR002656">
    <property type="entry name" value="Acyl_transf_3_dom"/>
</dbReference>
<protein>
    <submittedName>
        <fullName evidence="3">Acyltransferase</fullName>
    </submittedName>
</protein>
<dbReference type="AlphaFoldDB" id="A0A850R0Y8"/>
<feature type="transmembrane region" description="Helical" evidence="1">
    <location>
        <begin position="316"/>
        <end position="337"/>
    </location>
</feature>
<feature type="transmembrane region" description="Helical" evidence="1">
    <location>
        <begin position="125"/>
        <end position="145"/>
    </location>
</feature>
<feature type="transmembrane region" description="Helical" evidence="1">
    <location>
        <begin position="212"/>
        <end position="230"/>
    </location>
</feature>
<dbReference type="RefSeq" id="WP_176942747.1">
    <property type="nucleotide sequence ID" value="NZ_JABZEC010000004.1"/>
</dbReference>
<dbReference type="Proteomes" id="UP000563523">
    <property type="component" value="Unassembled WGS sequence"/>
</dbReference>
<keyword evidence="1" id="KW-0812">Transmembrane</keyword>
<keyword evidence="1" id="KW-1133">Transmembrane helix</keyword>
<feature type="transmembrane region" description="Helical" evidence="1">
    <location>
        <begin position="157"/>
        <end position="177"/>
    </location>
</feature>